<evidence type="ECO:0000259" key="11">
    <source>
        <dbReference type="Pfam" id="PF00361"/>
    </source>
</evidence>
<dbReference type="InterPro" id="IPR003945">
    <property type="entry name" value="NU5C-like"/>
</dbReference>
<evidence type="ECO:0000256" key="7">
    <source>
        <dbReference type="ARBA" id="ARBA00031027"/>
    </source>
</evidence>
<evidence type="ECO:0000256" key="9">
    <source>
        <dbReference type="SAM" id="Phobius"/>
    </source>
</evidence>
<evidence type="ECO:0000256" key="1">
    <source>
        <dbReference type="ARBA" id="ARBA00003257"/>
    </source>
</evidence>
<gene>
    <name evidence="12" type="primary">ND5</name>
</gene>
<keyword evidence="6 9" id="KW-0472">Membrane</keyword>
<feature type="signal peptide" evidence="10">
    <location>
        <begin position="1"/>
        <end position="18"/>
    </location>
</feature>
<organism evidence="12">
    <name type="scientific">Batillipes longispinosus</name>
    <dbReference type="NCBI Taxonomy" id="1477119"/>
    <lineage>
        <taxon>Eukaryota</taxon>
        <taxon>Metazoa</taxon>
        <taxon>Ecdysozoa</taxon>
        <taxon>Tardigrada</taxon>
        <taxon>Heterotardigrada</taxon>
        <taxon>Arthrotardigrada</taxon>
        <taxon>Batillipedidae</taxon>
        <taxon>Batillipes</taxon>
    </lineage>
</organism>
<reference evidence="12" key="1">
    <citation type="submission" date="2013-12" db="EMBL/GenBank/DDBJ databases">
        <authorList>
            <person name="Schubert J."/>
        </authorList>
    </citation>
    <scope>NUCLEOTIDE SEQUENCE</scope>
</reference>
<feature type="transmembrane region" description="Helical" evidence="9">
    <location>
        <begin position="48"/>
        <end position="69"/>
    </location>
</feature>
<feature type="transmembrane region" description="Helical" evidence="9">
    <location>
        <begin position="312"/>
        <end position="335"/>
    </location>
</feature>
<feature type="transmembrane region" description="Helical" evidence="9">
    <location>
        <begin position="197"/>
        <end position="215"/>
    </location>
</feature>
<evidence type="ECO:0000256" key="8">
    <source>
        <dbReference type="ARBA" id="ARBA00049551"/>
    </source>
</evidence>
<dbReference type="PRINTS" id="PR01434">
    <property type="entry name" value="NADHDHGNASE5"/>
</dbReference>
<evidence type="ECO:0000256" key="5">
    <source>
        <dbReference type="ARBA" id="ARBA00022989"/>
    </source>
</evidence>
<evidence type="ECO:0000256" key="4">
    <source>
        <dbReference type="ARBA" id="ARBA00022692"/>
    </source>
</evidence>
<dbReference type="InterPro" id="IPR001750">
    <property type="entry name" value="ND/Mrp_TM"/>
</dbReference>
<dbReference type="AlphaFoldDB" id="A0A0K0KAY8"/>
<feature type="transmembrane region" description="Helical" evidence="9">
    <location>
        <begin position="221"/>
        <end position="246"/>
    </location>
</feature>
<feature type="transmembrane region" description="Helical" evidence="9">
    <location>
        <begin position="102"/>
        <end position="121"/>
    </location>
</feature>
<evidence type="ECO:0000256" key="6">
    <source>
        <dbReference type="ARBA" id="ARBA00023136"/>
    </source>
</evidence>
<comment type="function">
    <text evidence="1">Core subunit of the mitochondrial membrane respiratory chain NADH dehydrogenase (Complex I) that is believed to belong to the minimal assembly required for catalysis. Complex I functions in the transfer of electrons from NADH to the respiratory chain. The immediate electron acceptor for the enzyme is believed to be ubiquinone.</text>
</comment>
<proteinExistence type="predicted"/>
<dbReference type="EC" id="7.1.1.2" evidence="3"/>
<dbReference type="GO" id="GO:0015990">
    <property type="term" value="P:electron transport coupled proton transport"/>
    <property type="evidence" value="ECO:0007669"/>
    <property type="project" value="TreeGrafter"/>
</dbReference>
<dbReference type="PANTHER" id="PTHR42829">
    <property type="entry name" value="NADH-UBIQUINONE OXIDOREDUCTASE CHAIN 5"/>
    <property type="match status" value="1"/>
</dbReference>
<accession>A0A0K0KAY8</accession>
<dbReference type="GO" id="GO:0003954">
    <property type="term" value="F:NADH dehydrogenase activity"/>
    <property type="evidence" value="ECO:0007669"/>
    <property type="project" value="TreeGrafter"/>
</dbReference>
<protein>
    <recommendedName>
        <fullName evidence="3">NADH:ubiquinone reductase (H(+)-translocating)</fullName>
        <ecNumber evidence="3">7.1.1.2</ecNumber>
    </recommendedName>
    <alternativeName>
        <fullName evidence="7">NADH dehydrogenase subunit 5</fullName>
    </alternativeName>
</protein>
<name>A0A0K0KAY8_9BILA</name>
<feature type="transmembrane region" description="Helical" evidence="9">
    <location>
        <begin position="355"/>
        <end position="380"/>
    </location>
</feature>
<keyword evidence="5 9" id="KW-1133">Transmembrane helix</keyword>
<evidence type="ECO:0000256" key="10">
    <source>
        <dbReference type="SAM" id="SignalP"/>
    </source>
</evidence>
<feature type="domain" description="NADH:quinone oxidoreductase/Mrp antiporter transmembrane" evidence="11">
    <location>
        <begin position="97"/>
        <end position="369"/>
    </location>
</feature>
<feature type="transmembrane region" description="Helical" evidence="9">
    <location>
        <begin position="400"/>
        <end position="424"/>
    </location>
</feature>
<dbReference type="GO" id="GO:0016020">
    <property type="term" value="C:membrane"/>
    <property type="evidence" value="ECO:0007669"/>
    <property type="project" value="UniProtKB-SubCell"/>
</dbReference>
<dbReference type="Pfam" id="PF00361">
    <property type="entry name" value="Proton_antipo_M"/>
    <property type="match status" value="1"/>
</dbReference>
<comment type="subcellular location">
    <subcellularLocation>
        <location evidence="2">Membrane</location>
        <topology evidence="2">Multi-pass membrane protein</topology>
    </subcellularLocation>
</comment>
<keyword evidence="10" id="KW-0732">Signal</keyword>
<keyword evidence="4 9" id="KW-0812">Transmembrane</keyword>
<feature type="transmembrane region" description="Helical" evidence="9">
    <location>
        <begin position="436"/>
        <end position="455"/>
    </location>
</feature>
<feature type="transmembrane region" description="Helical" evidence="9">
    <location>
        <begin position="76"/>
        <end position="96"/>
    </location>
</feature>
<feature type="transmembrane region" description="Helical" evidence="9">
    <location>
        <begin position="520"/>
        <end position="541"/>
    </location>
</feature>
<comment type="catalytic activity">
    <reaction evidence="8">
        <text>a ubiquinone + NADH + 5 H(+)(in) = a ubiquinol + NAD(+) + 4 H(+)(out)</text>
        <dbReference type="Rhea" id="RHEA:29091"/>
        <dbReference type="Rhea" id="RHEA-COMP:9565"/>
        <dbReference type="Rhea" id="RHEA-COMP:9566"/>
        <dbReference type="ChEBI" id="CHEBI:15378"/>
        <dbReference type="ChEBI" id="CHEBI:16389"/>
        <dbReference type="ChEBI" id="CHEBI:17976"/>
        <dbReference type="ChEBI" id="CHEBI:57540"/>
        <dbReference type="ChEBI" id="CHEBI:57945"/>
        <dbReference type="EC" id="7.1.1.2"/>
    </reaction>
</comment>
<dbReference type="GO" id="GO:0042773">
    <property type="term" value="P:ATP synthesis coupled electron transport"/>
    <property type="evidence" value="ECO:0007669"/>
    <property type="project" value="InterPro"/>
</dbReference>
<feature type="transmembrane region" description="Helical" evidence="9">
    <location>
        <begin position="133"/>
        <end position="151"/>
    </location>
</feature>
<feature type="chain" id="PRO_5005450809" description="NADH:ubiquinone reductase (H(+)-translocating)" evidence="10">
    <location>
        <begin position="19"/>
        <end position="542"/>
    </location>
</feature>
<dbReference type="PANTHER" id="PTHR42829:SF2">
    <property type="entry name" value="NADH-UBIQUINONE OXIDOREDUCTASE CHAIN 5"/>
    <property type="match status" value="1"/>
</dbReference>
<evidence type="ECO:0000256" key="3">
    <source>
        <dbReference type="ARBA" id="ARBA00012944"/>
    </source>
</evidence>
<feature type="transmembrane region" description="Helical" evidence="9">
    <location>
        <begin position="12"/>
        <end position="36"/>
    </location>
</feature>
<evidence type="ECO:0000313" key="12">
    <source>
        <dbReference type="EMBL" id="AHZ34676.1"/>
    </source>
</evidence>
<keyword evidence="12" id="KW-0496">Mitochondrion</keyword>
<dbReference type="EMBL" id="KF938943">
    <property type="protein sequence ID" value="AHZ34676.1"/>
    <property type="molecule type" value="Genomic_DNA"/>
</dbReference>
<dbReference type="GO" id="GO:0008137">
    <property type="term" value="F:NADH dehydrogenase (ubiquinone) activity"/>
    <property type="evidence" value="ECO:0007669"/>
    <property type="project" value="UniProtKB-EC"/>
</dbReference>
<sequence length="542" mass="61011">MWSASMLMFSSIFSMLLSLKPSVVWITVPIISWFNFMDFSLMVDQKSLMFSSLVMMIASSIFMFMHYYMDSDKSQAYFYLTVALFVLSMMMLIYGGSFISLILGWDGLGVVSYLLVIYYFSINSSNSGMVTFLSNRVGDVFFISGIIISAINFNLEVWAPWMINLVGLMMFMCFITKSAQFPYSTWLPAAMAAPTPVSALVHSSTLVTAGVFLSIRFNGLMSNSMCCLLFLLGLFTSCYAGLMAFAESDMKKVIALSTLSQLGFMFMSLGSGLIWLCFYHMMTHAIFKASLFFASGVFIHNMGSSQDYRGSFNFVVSSPILASIGLLTTMSLIGFPFSTGFYTKDLIIDLFGSKLFSLFIQFLSSFAIFLTMIYMARFVYLVFVINNKSNPHSKVEENQIVNIITSLMFMMMLIYGGSFIMMNFYCDAPLVIGTGWKIFFINMMMFTPIMIIIFISTKNLIDAESSTFSNMIYIPYLTVQVSQYSSQPLSLGLTNHSDKGWLEYWGAMGMNMTLLQSGSLMNFTMIYGMWGVFIPLSILSLM</sequence>
<geneLocation type="mitochondrion" evidence="12"/>
<evidence type="ECO:0000256" key="2">
    <source>
        <dbReference type="ARBA" id="ARBA00004141"/>
    </source>
</evidence>
<feature type="transmembrane region" description="Helical" evidence="9">
    <location>
        <begin position="253"/>
        <end position="275"/>
    </location>
</feature>